<dbReference type="EMBL" id="JACAZH010000001">
    <property type="protein sequence ID" value="KAF7377060.1"/>
    <property type="molecule type" value="Genomic_DNA"/>
</dbReference>
<proteinExistence type="predicted"/>
<dbReference type="Proteomes" id="UP000623467">
    <property type="component" value="Unassembled WGS sequence"/>
</dbReference>
<evidence type="ECO:0000313" key="2">
    <source>
        <dbReference type="EMBL" id="KAF7377060.1"/>
    </source>
</evidence>
<evidence type="ECO:0000256" key="1">
    <source>
        <dbReference type="SAM" id="MobiDB-lite"/>
    </source>
</evidence>
<gene>
    <name evidence="2" type="ORF">MSAN_00124200</name>
</gene>
<accession>A0A8H6ZKB3</accession>
<reference evidence="2" key="1">
    <citation type="submission" date="2020-05" db="EMBL/GenBank/DDBJ databases">
        <title>Mycena genomes resolve the evolution of fungal bioluminescence.</title>
        <authorList>
            <person name="Tsai I.J."/>
        </authorList>
    </citation>
    <scope>NUCLEOTIDE SEQUENCE</scope>
    <source>
        <strain evidence="2">160909Yilan</strain>
    </source>
</reference>
<keyword evidence="3" id="KW-1185">Reference proteome</keyword>
<evidence type="ECO:0008006" key="4">
    <source>
        <dbReference type="Google" id="ProtNLM"/>
    </source>
</evidence>
<sequence>MGDEPHPEPEFTHSSTSEAESPSAHARPASGMFSHSQHFTVTGGTFANVTNHTTAPSLPSDFRMIPMGDIDLRHQIRVAELRVDEFVGVVNSQSHSRACLRRMHSAKALIASRKSRVTVAIYEGDGAEGEWRQDVAKYMRLRQVSRHPNIVQVCGAASSNGIHATLFNDDLTPLREVLDRHRESPLMTVYIYACCNQDFREAFHYIYSVFQSPPFYCAYWIRRSTGRLCTELTPASDNLRIYPSLPKLPGLSRMGLLSACVETISTFIDSLTLEQYNLICDCNLGQYRHFHVSTSTTVNLSGVFHCLSDAPENSIEIAFLPSVAQFGFSNWTTSEGSTGEVMPNGWTRYFSIG</sequence>
<dbReference type="OrthoDB" id="258495at2759"/>
<organism evidence="2 3">
    <name type="scientific">Mycena sanguinolenta</name>
    <dbReference type="NCBI Taxonomy" id="230812"/>
    <lineage>
        <taxon>Eukaryota</taxon>
        <taxon>Fungi</taxon>
        <taxon>Dikarya</taxon>
        <taxon>Basidiomycota</taxon>
        <taxon>Agaricomycotina</taxon>
        <taxon>Agaricomycetes</taxon>
        <taxon>Agaricomycetidae</taxon>
        <taxon>Agaricales</taxon>
        <taxon>Marasmiineae</taxon>
        <taxon>Mycenaceae</taxon>
        <taxon>Mycena</taxon>
    </lineage>
</organism>
<name>A0A8H6ZKB3_9AGAR</name>
<dbReference type="AlphaFoldDB" id="A0A8H6ZKB3"/>
<feature type="compositionally biased region" description="Basic and acidic residues" evidence="1">
    <location>
        <begin position="1"/>
        <end position="11"/>
    </location>
</feature>
<protein>
    <recommendedName>
        <fullName evidence="4">Protein kinase domain-containing protein</fullName>
    </recommendedName>
</protein>
<feature type="region of interest" description="Disordered" evidence="1">
    <location>
        <begin position="1"/>
        <end position="30"/>
    </location>
</feature>
<comment type="caution">
    <text evidence="2">The sequence shown here is derived from an EMBL/GenBank/DDBJ whole genome shotgun (WGS) entry which is preliminary data.</text>
</comment>
<evidence type="ECO:0000313" key="3">
    <source>
        <dbReference type="Proteomes" id="UP000623467"/>
    </source>
</evidence>